<accession>A0A5H2PN55</accession>
<dbReference type="Pfam" id="PF12728">
    <property type="entry name" value="HTH_17"/>
    <property type="match status" value="1"/>
</dbReference>
<reference evidence="2" key="1">
    <citation type="submission" date="2018-01" db="EMBL/GenBank/DDBJ databases">
        <title>Complete Genome Sequence of three strains from Ralstonia solanacearum ecotype Moko sequevar IIA-53 from Brazil.</title>
        <authorList>
            <person name="Silva J.R."/>
            <person name="Albuquerque G.M.R."/>
            <person name="Pais A.K.L."/>
            <person name="Silva A.M.F."/>
            <person name="Boiteux M.E.N.F."/>
            <person name="Souza E.B."/>
            <person name="Mariano R.L.R."/>
        </authorList>
    </citation>
    <scope>NUCLEOTIDE SEQUENCE [LARGE SCALE GENOMIC DNA]</scope>
    <source>
        <strain evidence="2">SFC</strain>
    </source>
</reference>
<dbReference type="RefSeq" id="WP_081110016.1">
    <property type="nucleotide sequence ID" value="NZ_CP012943.1"/>
</dbReference>
<name>A0A5H2PN55_RALSL</name>
<keyword evidence="2" id="KW-0238">DNA-binding</keyword>
<protein>
    <submittedName>
        <fullName evidence="2">DNA-binding protein</fullName>
    </submittedName>
</protein>
<proteinExistence type="predicted"/>
<sequence length="120" mass="13172">MAEILGCETARVSALAAGGHLPAVKYGRSWRFPAEALARFLDDQAMSNLQRTSPMPEVRLPKSRRKPPLDFTQLVRVEHVPAVAPPKRRGKPPPDLLRAAADAGMTLEEVLAMARPPEKK</sequence>
<dbReference type="GO" id="GO:0003677">
    <property type="term" value="F:DNA binding"/>
    <property type="evidence" value="ECO:0007669"/>
    <property type="project" value="UniProtKB-KW"/>
</dbReference>
<dbReference type="GeneID" id="97011980"/>
<evidence type="ECO:0000313" key="2">
    <source>
        <dbReference type="EMBL" id="AYB55968.1"/>
    </source>
</evidence>
<dbReference type="InterPro" id="IPR041657">
    <property type="entry name" value="HTH_17"/>
</dbReference>
<gene>
    <name evidence="2" type="ORF">C2L97_07915</name>
</gene>
<feature type="domain" description="Helix-turn-helix" evidence="1">
    <location>
        <begin position="2"/>
        <end position="44"/>
    </location>
</feature>
<organism evidence="2">
    <name type="scientific">Ralstonia solanacearum</name>
    <name type="common">Pseudomonas solanacearum</name>
    <dbReference type="NCBI Taxonomy" id="305"/>
    <lineage>
        <taxon>Bacteria</taxon>
        <taxon>Pseudomonadati</taxon>
        <taxon>Pseudomonadota</taxon>
        <taxon>Betaproteobacteria</taxon>
        <taxon>Burkholderiales</taxon>
        <taxon>Burkholderiaceae</taxon>
        <taxon>Ralstonia</taxon>
        <taxon>Ralstonia solanacearum species complex</taxon>
    </lineage>
</organism>
<evidence type="ECO:0000259" key="1">
    <source>
        <dbReference type="Pfam" id="PF12728"/>
    </source>
</evidence>
<dbReference type="AlphaFoldDB" id="A0A5H2PN55"/>
<dbReference type="EMBL" id="CP026092">
    <property type="protein sequence ID" value="AYB55968.1"/>
    <property type="molecule type" value="Genomic_DNA"/>
</dbReference>